<accession>A0ACD5Z8Y1</accession>
<evidence type="ECO:0000313" key="2">
    <source>
        <dbReference type="Proteomes" id="UP001732700"/>
    </source>
</evidence>
<reference evidence="1" key="2">
    <citation type="submission" date="2025-09" db="UniProtKB">
        <authorList>
            <consortium name="EnsemblPlants"/>
        </authorList>
    </citation>
    <scope>IDENTIFICATION</scope>
</reference>
<protein>
    <submittedName>
        <fullName evidence="1">Uncharacterized protein</fullName>
    </submittedName>
</protein>
<organism evidence="1 2">
    <name type="scientific">Avena sativa</name>
    <name type="common">Oat</name>
    <dbReference type="NCBI Taxonomy" id="4498"/>
    <lineage>
        <taxon>Eukaryota</taxon>
        <taxon>Viridiplantae</taxon>
        <taxon>Streptophyta</taxon>
        <taxon>Embryophyta</taxon>
        <taxon>Tracheophyta</taxon>
        <taxon>Spermatophyta</taxon>
        <taxon>Magnoliopsida</taxon>
        <taxon>Liliopsida</taxon>
        <taxon>Poales</taxon>
        <taxon>Poaceae</taxon>
        <taxon>BOP clade</taxon>
        <taxon>Pooideae</taxon>
        <taxon>Poodae</taxon>
        <taxon>Poeae</taxon>
        <taxon>Poeae Chloroplast Group 1 (Aveneae type)</taxon>
        <taxon>Aveninae</taxon>
        <taxon>Avena</taxon>
    </lineage>
</organism>
<evidence type="ECO:0000313" key="1">
    <source>
        <dbReference type="EnsemblPlants" id="AVESA.00010b.r2.6CG1116110.1.CDS.1"/>
    </source>
</evidence>
<reference evidence="1" key="1">
    <citation type="submission" date="2021-05" db="EMBL/GenBank/DDBJ databases">
        <authorList>
            <person name="Scholz U."/>
            <person name="Mascher M."/>
            <person name="Fiebig A."/>
        </authorList>
    </citation>
    <scope>NUCLEOTIDE SEQUENCE [LARGE SCALE GENOMIC DNA]</scope>
</reference>
<name>A0ACD5Z8Y1_AVESA</name>
<dbReference type="EnsemblPlants" id="AVESA.00010b.r2.6CG1116110.1">
    <property type="protein sequence ID" value="AVESA.00010b.r2.6CG1116110.1.CDS.1"/>
    <property type="gene ID" value="AVESA.00010b.r2.6CG1116110"/>
</dbReference>
<proteinExistence type="predicted"/>
<sequence length="503" mass="56940">MPTFRRVRPRTAGGEDRLSSLPDDLILLIVGRLDTRTALSTAVLAGRWARIPRELPALDLRVSDILPPEYDRTVALRQRNLPRDTALAKILDGLMAGREIDTMRSFANGVTGFLEADGGNDRRVKTLRLEFFQTNDSTCAADRLITAAVDAWGVEDLEVVVRLGMGGDRQTTAGYSLPGDCLSRSRLRSLTLGKYCTLPPLHSYGTLTKLFLRDMPASTPADVYETVFKDCTQLQVLHLASCCCAHDILVVDAPCSQIRELVVEECSFWKIELRDLPMLVRLACCLTNTRRIVFGSLPCLVDTNLTFSTECDDLATARLDDTFDRFLLMSPTMTNLAIRFSGLRRWILPTCSERQLPYLKRLLVADLPSNWDILWPCSLLMDAPSLEVLHIHVPHSESEPDYNWRRVNLSKLPQKLRHRHLKELVVVGFTQRHIWFLKYVVSMCTSLQRVILLKDGHVRYNGLWDWQMVGKQTSCPWSDDEKMAVRTMVKMFGPGPLVQLILG</sequence>
<keyword evidence="2" id="KW-1185">Reference proteome</keyword>
<dbReference type="Proteomes" id="UP001732700">
    <property type="component" value="Chromosome 6C"/>
</dbReference>